<evidence type="ECO:0000256" key="1">
    <source>
        <dbReference type="ARBA" id="ARBA00007865"/>
    </source>
</evidence>
<dbReference type="InterPro" id="IPR007219">
    <property type="entry name" value="XnlR_reg_dom"/>
</dbReference>
<dbReference type="Gene3D" id="3.50.30.50">
    <property type="entry name" value="Putative cyclase"/>
    <property type="match status" value="1"/>
</dbReference>
<dbReference type="GO" id="GO:0019441">
    <property type="term" value="P:L-tryptophan catabolic process to kynurenine"/>
    <property type="evidence" value="ECO:0007669"/>
    <property type="project" value="InterPro"/>
</dbReference>
<dbReference type="PANTHER" id="PTHR34861">
    <property type="match status" value="1"/>
</dbReference>
<evidence type="ECO:0000256" key="5">
    <source>
        <dbReference type="ARBA" id="ARBA00023163"/>
    </source>
</evidence>
<dbReference type="SMART" id="SM00906">
    <property type="entry name" value="Fungal_trans"/>
    <property type="match status" value="1"/>
</dbReference>
<dbReference type="PANTHER" id="PTHR34861:SF11">
    <property type="entry name" value="CYCLASE"/>
    <property type="match status" value="1"/>
</dbReference>
<dbReference type="SUPFAM" id="SSF102198">
    <property type="entry name" value="Putative cyclase"/>
    <property type="match status" value="1"/>
</dbReference>
<dbReference type="STRING" id="48697.A0A117NPE5"/>
<dbReference type="AlphaFoldDB" id="A0A117NPE5"/>
<dbReference type="GO" id="GO:0003677">
    <property type="term" value="F:DNA binding"/>
    <property type="evidence" value="ECO:0007669"/>
    <property type="project" value="UniProtKB-KW"/>
</dbReference>
<evidence type="ECO:0000256" key="2">
    <source>
        <dbReference type="ARBA" id="ARBA00022723"/>
    </source>
</evidence>
<proteinExistence type="inferred from homology"/>
<dbReference type="EMBL" id="LLXE01000105">
    <property type="protein sequence ID" value="KUM62300.1"/>
    <property type="molecule type" value="Genomic_DNA"/>
</dbReference>
<evidence type="ECO:0000313" key="9">
    <source>
        <dbReference type="EMBL" id="KUM62300.1"/>
    </source>
</evidence>
<sequence length="988" mass="110745">MSPQRPAFDALPLRKDGPPGNAWGMFGDQDQMGMLNLLTPENTAAAAGEIVDGVRISTDWALNSMTTPCFGRSAFEHIIKNKAPRAVNDDILVFNTQSSSQWDGFRHYGSKQGTYFNGCTQEDIQNSTRNGIHVWVENGGIVGRGVLLDYAGWAAANGKEVNCFETQSIPASVLQEVAASQNTTFRPGDILFIRTGWTRAYEQLSRAQCQQLADYAAPPVIGVESSEAMLRWIWDLELAAVVGDMPSFEAYPCQNQLFFLHEWLLAGWGVPIGELFDLEQLSQECRKRDRWTFFFSSVPLKVPERKKEMVLGNAGITRRAEDRSRRSMVACNRCRSRKTRCAGNPPHPCAACVDVGKHCVYSEAEKRVSITESYYRQLQSQAPASREGSHPTPSSEPSISNRYSDEGPPERDDWWYKGTDNLFLNRSGEHHFVGASSTTHLAKRLNPGSKNLAWDVRPLYDDPSSLRRPVGGSLPQLPPFEFAKRLFWVQYAYIGTIFSLIQPLEFEERLDLVYHQPLDFSHRESCLVYCQTLLVISFGLMYSVNQWIGEEGPPGFKYFKHALRFLPDIHEEGSILFVEVLCYVAYYMQNLNRRDAAFLYIGLALRMAISLGLHQEVSDPAISESDRNRRRRAWWSVYSLDRLLSVKSGNPITIHDEDIGITWPTTVGGSTFDPWPSTVLTHYTQLSRILGRIGEEIYRKKPGSGSNLVASVQSITNDLSSWLRRVPDRLRINFTTLDTHINRESVSINLHFYSCVNMTARPLVFYIIQRRLDAEALGSATEDWKEGLAPNTVAVIDSCITAARATTVIMDAAAKHNLIATYGYLDGEYIFSAALLLVMVNAAFPPNETSARAMETALNLLRGMADRGNTYLDSRHSLLLELRAAIGPRPAEEKDTDTTNSLLAGQKGPVTPMTENGGNLSADISNSSAELTASQVLSYNWPQQPDLPSFRDIAFQFDLNDDPALWEGALDQIDIDMDTDWIENTLKR</sequence>
<reference evidence="9 10" key="1">
    <citation type="submission" date="2015-10" db="EMBL/GenBank/DDBJ databases">
        <title>Genome sequencing of Penicillium freii.</title>
        <authorList>
            <person name="Nguyen H.D."/>
            <person name="Visagie C.M."/>
            <person name="Seifert K.A."/>
        </authorList>
    </citation>
    <scope>NUCLEOTIDE SEQUENCE [LARGE SCALE GENOMIC DNA]</scope>
    <source>
        <strain evidence="9 10">DAOM 242723</strain>
    </source>
</reference>
<gene>
    <name evidence="9" type="ORF">ACN42_g4822</name>
</gene>
<dbReference type="Pfam" id="PF04082">
    <property type="entry name" value="Fungal_trans"/>
    <property type="match status" value="1"/>
</dbReference>
<dbReference type="InterPro" id="IPR001138">
    <property type="entry name" value="Zn2Cys6_DnaBD"/>
</dbReference>
<keyword evidence="5" id="KW-0804">Transcription</keyword>
<comment type="caution">
    <text evidence="9">The sequence shown here is derived from an EMBL/GenBank/DDBJ whole genome shotgun (WGS) entry which is preliminary data.</text>
</comment>
<dbReference type="InterPro" id="IPR036864">
    <property type="entry name" value="Zn2-C6_fun-type_DNA-bd_sf"/>
</dbReference>
<dbReference type="CDD" id="cd00067">
    <property type="entry name" value="GAL4"/>
    <property type="match status" value="1"/>
</dbReference>
<name>A0A117NPE5_PENFR</name>
<dbReference type="Gene3D" id="4.10.240.10">
    <property type="entry name" value="Zn(2)-C6 fungal-type DNA-binding domain"/>
    <property type="match status" value="1"/>
</dbReference>
<feature type="region of interest" description="Disordered" evidence="7">
    <location>
        <begin position="1"/>
        <end position="22"/>
    </location>
</feature>
<dbReference type="SMART" id="SM00066">
    <property type="entry name" value="GAL4"/>
    <property type="match status" value="1"/>
</dbReference>
<evidence type="ECO:0000313" key="10">
    <source>
        <dbReference type="Proteomes" id="UP000055045"/>
    </source>
</evidence>
<comment type="similarity">
    <text evidence="1">Belongs to the Cyclase 1 superfamily.</text>
</comment>
<dbReference type="PROSITE" id="PS50048">
    <property type="entry name" value="ZN2_CY6_FUNGAL_2"/>
    <property type="match status" value="1"/>
</dbReference>
<keyword evidence="2" id="KW-0479">Metal-binding</keyword>
<dbReference type="InterPro" id="IPR037175">
    <property type="entry name" value="KFase_sf"/>
</dbReference>
<dbReference type="GO" id="GO:0004061">
    <property type="term" value="F:arylformamidase activity"/>
    <property type="evidence" value="ECO:0007669"/>
    <property type="project" value="InterPro"/>
</dbReference>
<evidence type="ECO:0000256" key="3">
    <source>
        <dbReference type="ARBA" id="ARBA00023015"/>
    </source>
</evidence>
<dbReference type="GO" id="GO:0006351">
    <property type="term" value="P:DNA-templated transcription"/>
    <property type="evidence" value="ECO:0007669"/>
    <property type="project" value="InterPro"/>
</dbReference>
<dbReference type="GO" id="GO:0000981">
    <property type="term" value="F:DNA-binding transcription factor activity, RNA polymerase II-specific"/>
    <property type="evidence" value="ECO:0007669"/>
    <property type="project" value="InterPro"/>
</dbReference>
<keyword evidence="10" id="KW-1185">Reference proteome</keyword>
<evidence type="ECO:0000256" key="4">
    <source>
        <dbReference type="ARBA" id="ARBA00023125"/>
    </source>
</evidence>
<dbReference type="Pfam" id="PF00172">
    <property type="entry name" value="Zn_clus"/>
    <property type="match status" value="1"/>
</dbReference>
<dbReference type="GO" id="GO:0008270">
    <property type="term" value="F:zinc ion binding"/>
    <property type="evidence" value="ECO:0007669"/>
    <property type="project" value="InterPro"/>
</dbReference>
<feature type="domain" description="Zn(2)-C6 fungal-type" evidence="8">
    <location>
        <begin position="330"/>
        <end position="361"/>
    </location>
</feature>
<feature type="compositionally biased region" description="Polar residues" evidence="7">
    <location>
        <begin position="391"/>
        <end position="402"/>
    </location>
</feature>
<keyword evidence="6" id="KW-0539">Nucleus</keyword>
<dbReference type="CDD" id="cd12148">
    <property type="entry name" value="fungal_TF_MHR"/>
    <property type="match status" value="1"/>
</dbReference>
<feature type="region of interest" description="Disordered" evidence="7">
    <location>
        <begin position="889"/>
        <end position="918"/>
    </location>
</feature>
<organism evidence="9 10">
    <name type="scientific">Penicillium freii</name>
    <dbReference type="NCBI Taxonomy" id="48697"/>
    <lineage>
        <taxon>Eukaryota</taxon>
        <taxon>Fungi</taxon>
        <taxon>Dikarya</taxon>
        <taxon>Ascomycota</taxon>
        <taxon>Pezizomycotina</taxon>
        <taxon>Eurotiomycetes</taxon>
        <taxon>Eurotiomycetidae</taxon>
        <taxon>Eurotiales</taxon>
        <taxon>Aspergillaceae</taxon>
        <taxon>Penicillium</taxon>
    </lineage>
</organism>
<keyword evidence="3" id="KW-0805">Transcription regulation</keyword>
<dbReference type="Proteomes" id="UP000055045">
    <property type="component" value="Unassembled WGS sequence"/>
</dbReference>
<evidence type="ECO:0000256" key="7">
    <source>
        <dbReference type="SAM" id="MobiDB-lite"/>
    </source>
</evidence>
<protein>
    <recommendedName>
        <fullName evidence="8">Zn(2)-C6 fungal-type domain-containing protein</fullName>
    </recommendedName>
</protein>
<evidence type="ECO:0000259" key="8">
    <source>
        <dbReference type="PROSITE" id="PS50048"/>
    </source>
</evidence>
<dbReference type="PROSITE" id="PS00463">
    <property type="entry name" value="ZN2_CY6_FUNGAL_1"/>
    <property type="match status" value="1"/>
</dbReference>
<dbReference type="Pfam" id="PF04199">
    <property type="entry name" value="Cyclase"/>
    <property type="match status" value="1"/>
</dbReference>
<dbReference type="InterPro" id="IPR007325">
    <property type="entry name" value="KFase/CYL"/>
</dbReference>
<feature type="region of interest" description="Disordered" evidence="7">
    <location>
        <begin position="378"/>
        <end position="407"/>
    </location>
</feature>
<evidence type="ECO:0000256" key="6">
    <source>
        <dbReference type="ARBA" id="ARBA00023242"/>
    </source>
</evidence>
<keyword evidence="4" id="KW-0238">DNA-binding</keyword>
<accession>A0A117NPE5</accession>
<dbReference type="SUPFAM" id="SSF57701">
    <property type="entry name" value="Zn2/Cys6 DNA-binding domain"/>
    <property type="match status" value="1"/>
</dbReference>